<feature type="region of interest" description="Disordered" evidence="1">
    <location>
        <begin position="252"/>
        <end position="317"/>
    </location>
</feature>
<dbReference type="AlphaFoldDB" id="A0A087E7V8"/>
<evidence type="ECO:0000256" key="1">
    <source>
        <dbReference type="SAM" id="MobiDB-lite"/>
    </source>
</evidence>
<evidence type="ECO:0000313" key="4">
    <source>
        <dbReference type="Proteomes" id="UP000029055"/>
    </source>
</evidence>
<feature type="compositionally biased region" description="Acidic residues" evidence="1">
    <location>
        <begin position="454"/>
        <end position="473"/>
    </location>
</feature>
<evidence type="ECO:0000313" key="3">
    <source>
        <dbReference type="EMBL" id="KFJ03859.1"/>
    </source>
</evidence>
<keyword evidence="2" id="KW-0812">Transmembrane</keyword>
<keyword evidence="2" id="KW-0472">Membrane</keyword>
<feature type="compositionally biased region" description="Basic residues" evidence="1">
    <location>
        <begin position="257"/>
        <end position="266"/>
    </location>
</feature>
<dbReference type="eggNOG" id="ENOG5032SYI">
    <property type="taxonomic scope" value="Bacteria"/>
</dbReference>
<feature type="compositionally biased region" description="Polar residues" evidence="1">
    <location>
        <begin position="279"/>
        <end position="303"/>
    </location>
</feature>
<comment type="caution">
    <text evidence="3">The sequence shown here is derived from an EMBL/GenBank/DDBJ whole genome shotgun (WGS) entry which is preliminary data.</text>
</comment>
<keyword evidence="4" id="KW-1185">Reference proteome</keyword>
<feature type="compositionally biased region" description="Low complexity" evidence="1">
    <location>
        <begin position="401"/>
        <end position="413"/>
    </location>
</feature>
<feature type="compositionally biased region" description="Basic and acidic residues" evidence="1">
    <location>
        <begin position="380"/>
        <end position="393"/>
    </location>
</feature>
<proteinExistence type="predicted"/>
<dbReference type="EMBL" id="JGZR01000006">
    <property type="protein sequence ID" value="KFJ03859.1"/>
    <property type="molecule type" value="Genomic_DNA"/>
</dbReference>
<keyword evidence="2" id="KW-1133">Transmembrane helix</keyword>
<gene>
    <name evidence="3" type="ORF">BISU_0335</name>
</gene>
<feature type="compositionally biased region" description="Acidic residues" evidence="1">
    <location>
        <begin position="414"/>
        <end position="440"/>
    </location>
</feature>
<protein>
    <recommendedName>
        <fullName evidence="5">Asp-tRNAAsn/Glu-tRNAGln amidotransferase A subunit</fullName>
    </recommendedName>
</protein>
<reference evidence="3 4" key="1">
    <citation type="submission" date="2014-03" db="EMBL/GenBank/DDBJ databases">
        <title>Genomics of Bifidobacteria.</title>
        <authorList>
            <person name="Ventura M."/>
            <person name="Milani C."/>
            <person name="Lugli G.A."/>
        </authorList>
    </citation>
    <scope>NUCLEOTIDE SEQUENCE [LARGE SCALE GENOMIC DNA]</scope>
    <source>
        <strain evidence="3 4">LMG 11597</strain>
    </source>
</reference>
<evidence type="ECO:0008006" key="5">
    <source>
        <dbReference type="Google" id="ProtNLM"/>
    </source>
</evidence>
<feature type="region of interest" description="Disordered" evidence="1">
    <location>
        <begin position="379"/>
        <end position="473"/>
    </location>
</feature>
<organism evidence="3 4">
    <name type="scientific">Bifidobacterium subtile</name>
    <dbReference type="NCBI Taxonomy" id="77635"/>
    <lineage>
        <taxon>Bacteria</taxon>
        <taxon>Bacillati</taxon>
        <taxon>Actinomycetota</taxon>
        <taxon>Actinomycetes</taxon>
        <taxon>Bifidobacteriales</taxon>
        <taxon>Bifidobacteriaceae</taxon>
        <taxon>Bifidobacterium</taxon>
    </lineage>
</organism>
<name>A0A087E7V8_9BIFI</name>
<accession>A0A087E7V8</accession>
<dbReference type="STRING" id="77635.BISU_0335"/>
<dbReference type="Proteomes" id="UP000029055">
    <property type="component" value="Unassembled WGS sequence"/>
</dbReference>
<sequence length="473" mass="49419">MKRPSKHAIIMRGVVAPILGLLAIASIVLGYMNATVWKPSSEITAKTTISHARYLVTDPGVLQLIDTQSHLKVDAKGPNTTVCVALGSAKDVAGWVAGNAYTRVSGLDNWTTLATQQAKVQGTQSAGGNGDEVAFQDSDMWSAARCGNSNVTLDIGKKDANSIALIDLGESSPEATLSLHWIRHTLPDFAMPLYFVGGLLLVMMVLTASIFAMPPRKRRKRMVVSEPIRAHEEVAISEALTGSLRGLTTAVRIKPSGGKRRRHAAHRAGAGTQEAGSKPAQNTQATTRTDAQGPTIIDPTSRNMVADEQGSASSASSASVAVGGEAFADSGEETSVITPDELQAYFARLSQEISLPDQSQGIAGADDATAIDLDAVEEAASAHERGEHDDRSAVDIANAQNGGTDDNGGIANADDGDAGDFAQEGDDSEEPSADGAEGTEEAGSGSANESHEPGEDDESDEDNEETDEKGERS</sequence>
<feature type="transmembrane region" description="Helical" evidence="2">
    <location>
        <begin position="193"/>
        <end position="212"/>
    </location>
</feature>
<evidence type="ECO:0000256" key="2">
    <source>
        <dbReference type="SAM" id="Phobius"/>
    </source>
</evidence>